<keyword evidence="2" id="KW-0489">Methyltransferase</keyword>
<dbReference type="PANTHER" id="PTHR43409">
    <property type="entry name" value="ANAEROBIC MAGNESIUM-PROTOPORPHYRIN IX MONOMETHYL ESTER CYCLASE-RELATED"/>
    <property type="match status" value="1"/>
</dbReference>
<evidence type="ECO:0000256" key="5">
    <source>
        <dbReference type="ARBA" id="ARBA00022723"/>
    </source>
</evidence>
<dbReference type="CDD" id="cd01335">
    <property type="entry name" value="Radical_SAM"/>
    <property type="match status" value="1"/>
</dbReference>
<dbReference type="InterPro" id="IPR006158">
    <property type="entry name" value="Cobalamin-bd"/>
</dbReference>
<evidence type="ECO:0000259" key="9">
    <source>
        <dbReference type="PROSITE" id="PS51918"/>
    </source>
</evidence>
<dbReference type="PROSITE" id="PS51918">
    <property type="entry name" value="RADICAL_SAM"/>
    <property type="match status" value="1"/>
</dbReference>
<gene>
    <name evidence="10" type="ORF">ACFODV_10105</name>
</gene>
<dbReference type="Proteomes" id="UP001595386">
    <property type="component" value="Unassembled WGS sequence"/>
</dbReference>
<dbReference type="Pfam" id="PF13282">
    <property type="entry name" value="DUF4070"/>
    <property type="match status" value="1"/>
</dbReference>
<keyword evidence="11" id="KW-1185">Reference proteome</keyword>
<dbReference type="InterPro" id="IPR025274">
    <property type="entry name" value="DUF4070"/>
</dbReference>
<dbReference type="Gene3D" id="3.80.30.20">
    <property type="entry name" value="tm_1862 like domain"/>
    <property type="match status" value="1"/>
</dbReference>
<name>A0ABV7B4Q3_9GAMM</name>
<dbReference type="InterPro" id="IPR058240">
    <property type="entry name" value="rSAM_sf"/>
</dbReference>
<feature type="domain" description="B12-binding" evidence="8">
    <location>
        <begin position="72"/>
        <end position="157"/>
    </location>
</feature>
<dbReference type="InterPro" id="IPR006638">
    <property type="entry name" value="Elp3/MiaA/NifB-like_rSAM"/>
</dbReference>
<keyword evidence="4" id="KW-0949">S-adenosyl-L-methionine</keyword>
<dbReference type="SMART" id="SM00729">
    <property type="entry name" value="Elp3"/>
    <property type="match status" value="1"/>
</dbReference>
<evidence type="ECO:0000313" key="10">
    <source>
        <dbReference type="EMBL" id="MFC2992382.1"/>
    </source>
</evidence>
<comment type="cofactor">
    <cofactor evidence="1">
        <name>[4Fe-4S] cluster</name>
        <dbReference type="ChEBI" id="CHEBI:49883"/>
    </cofactor>
</comment>
<accession>A0ABV7B4Q3</accession>
<evidence type="ECO:0000259" key="8">
    <source>
        <dbReference type="PROSITE" id="PS51332"/>
    </source>
</evidence>
<dbReference type="SFLD" id="SFLDG01082">
    <property type="entry name" value="B12-binding_domain_containing"/>
    <property type="match status" value="1"/>
</dbReference>
<keyword evidence="3" id="KW-0808">Transferase</keyword>
<dbReference type="InterPro" id="IPR034466">
    <property type="entry name" value="Methyltransferase_Class_B"/>
</dbReference>
<evidence type="ECO:0000256" key="4">
    <source>
        <dbReference type="ARBA" id="ARBA00022691"/>
    </source>
</evidence>
<dbReference type="SUPFAM" id="SSF102114">
    <property type="entry name" value="Radical SAM enzymes"/>
    <property type="match status" value="1"/>
</dbReference>
<dbReference type="Pfam" id="PF02310">
    <property type="entry name" value="B12-binding"/>
    <property type="match status" value="1"/>
</dbReference>
<comment type="caution">
    <text evidence="10">The sequence shown here is derived from an EMBL/GenBank/DDBJ whole genome shotgun (WGS) entry which is preliminary data.</text>
</comment>
<dbReference type="PANTHER" id="PTHR43409:SF7">
    <property type="entry name" value="BLL1977 PROTEIN"/>
    <property type="match status" value="1"/>
</dbReference>
<dbReference type="RefSeq" id="WP_379758502.1">
    <property type="nucleotide sequence ID" value="NZ_JBHRSQ010000012.1"/>
</dbReference>
<sequence>MSYAPPGHATPKADAPAEQQGRLSVALISPKGPLYRHRGGIFGQSLRYMPLTLPTLAALVPEELDIAVTCYDEGIQDVDTDLDVDLVGMTVITGTATRAYALAARFRARGIPVVLGGPHVTLAPEDAAPHADAIVVGYAERSWPQLLHDFVAGRMAPRYDQASDLDLAESPLPDRTVLPRWRYLTPHVFEATRGCIHTCDFCVVPSAWGRKPLQKPPEAIVEDLKRMKTRKAIFVDLNIIADRHYARRLFIALKPLGIQWYGLATTLLADDLPLLDLAAESGCRGLLMGLESISPVSLKASHKGFNRPEDYATVVERLHERRIALQGCFVFGLDQDEPDVFEKTARFAVEAGIDLPRFAIVTPFPGTPLFKRLEREGRLLHRHWEQYDGQHVVFQPARMSVEALQKGTEAAWKQAYSWSGIARRLRRTAAPWHVAALTNLGYRRYAHNLHRFYTCDWLFEAPSPWRLLHREPAGSDAADKEQA</sequence>
<dbReference type="Gene3D" id="3.40.50.280">
    <property type="entry name" value="Cobalamin-binding domain"/>
    <property type="match status" value="1"/>
</dbReference>
<organism evidence="10 11">
    <name type="scientific">Halomonas tibetensis</name>
    <dbReference type="NCBI Taxonomy" id="2259590"/>
    <lineage>
        <taxon>Bacteria</taxon>
        <taxon>Pseudomonadati</taxon>
        <taxon>Pseudomonadota</taxon>
        <taxon>Gammaproteobacteria</taxon>
        <taxon>Oceanospirillales</taxon>
        <taxon>Halomonadaceae</taxon>
        <taxon>Halomonas</taxon>
    </lineage>
</organism>
<dbReference type="PROSITE" id="PS51332">
    <property type="entry name" value="B12_BINDING"/>
    <property type="match status" value="1"/>
</dbReference>
<evidence type="ECO:0000256" key="6">
    <source>
        <dbReference type="ARBA" id="ARBA00023004"/>
    </source>
</evidence>
<dbReference type="SFLD" id="SFLDS00029">
    <property type="entry name" value="Radical_SAM"/>
    <property type="match status" value="1"/>
</dbReference>
<dbReference type="Pfam" id="PF04055">
    <property type="entry name" value="Radical_SAM"/>
    <property type="match status" value="1"/>
</dbReference>
<keyword evidence="6" id="KW-0408">Iron</keyword>
<dbReference type="InterPro" id="IPR007197">
    <property type="entry name" value="rSAM"/>
</dbReference>
<evidence type="ECO:0000256" key="3">
    <source>
        <dbReference type="ARBA" id="ARBA00022679"/>
    </source>
</evidence>
<evidence type="ECO:0000256" key="7">
    <source>
        <dbReference type="ARBA" id="ARBA00023014"/>
    </source>
</evidence>
<evidence type="ECO:0000256" key="1">
    <source>
        <dbReference type="ARBA" id="ARBA00001966"/>
    </source>
</evidence>
<feature type="domain" description="Radical SAM core" evidence="9">
    <location>
        <begin position="181"/>
        <end position="397"/>
    </location>
</feature>
<keyword evidence="7" id="KW-0411">Iron-sulfur</keyword>
<reference evidence="11" key="1">
    <citation type="journal article" date="2019" name="Int. J. Syst. Evol. Microbiol.">
        <title>The Global Catalogue of Microorganisms (GCM) 10K type strain sequencing project: providing services to taxonomists for standard genome sequencing and annotation.</title>
        <authorList>
            <consortium name="The Broad Institute Genomics Platform"/>
            <consortium name="The Broad Institute Genome Sequencing Center for Infectious Disease"/>
            <person name="Wu L."/>
            <person name="Ma J."/>
        </authorList>
    </citation>
    <scope>NUCLEOTIDE SEQUENCE [LARGE SCALE GENOMIC DNA]</scope>
    <source>
        <strain evidence="11">KCTC 52660</strain>
    </source>
</reference>
<evidence type="ECO:0000313" key="11">
    <source>
        <dbReference type="Proteomes" id="UP001595386"/>
    </source>
</evidence>
<evidence type="ECO:0000256" key="2">
    <source>
        <dbReference type="ARBA" id="ARBA00022603"/>
    </source>
</evidence>
<keyword evidence="5" id="KW-0479">Metal-binding</keyword>
<proteinExistence type="predicted"/>
<dbReference type="InterPro" id="IPR051198">
    <property type="entry name" value="BchE-like"/>
</dbReference>
<protein>
    <submittedName>
        <fullName evidence="10">B12-binding domain-containing radical SAM protein</fullName>
    </submittedName>
</protein>
<dbReference type="InterPro" id="IPR023404">
    <property type="entry name" value="rSAM_horseshoe"/>
</dbReference>
<dbReference type="EMBL" id="JBHRSQ010000012">
    <property type="protein sequence ID" value="MFC2992382.1"/>
    <property type="molecule type" value="Genomic_DNA"/>
</dbReference>
<dbReference type="SFLD" id="SFLDG01123">
    <property type="entry name" value="methyltransferase_(Class_B)"/>
    <property type="match status" value="1"/>
</dbReference>